<feature type="region of interest" description="Disordered" evidence="1">
    <location>
        <begin position="354"/>
        <end position="689"/>
    </location>
</feature>
<comment type="caution">
    <text evidence="2">The sequence shown here is derived from an EMBL/GenBank/DDBJ whole genome shotgun (WGS) entry which is preliminary data.</text>
</comment>
<name>A0A4Z2FAJ2_9TELE</name>
<dbReference type="OrthoDB" id="10678036at2759"/>
<feature type="compositionally biased region" description="Basic and acidic residues" evidence="1">
    <location>
        <begin position="746"/>
        <end position="759"/>
    </location>
</feature>
<organism evidence="2 3">
    <name type="scientific">Liparis tanakae</name>
    <name type="common">Tanaka's snailfish</name>
    <dbReference type="NCBI Taxonomy" id="230148"/>
    <lineage>
        <taxon>Eukaryota</taxon>
        <taxon>Metazoa</taxon>
        <taxon>Chordata</taxon>
        <taxon>Craniata</taxon>
        <taxon>Vertebrata</taxon>
        <taxon>Euteleostomi</taxon>
        <taxon>Actinopterygii</taxon>
        <taxon>Neopterygii</taxon>
        <taxon>Teleostei</taxon>
        <taxon>Neoteleostei</taxon>
        <taxon>Acanthomorphata</taxon>
        <taxon>Eupercaria</taxon>
        <taxon>Perciformes</taxon>
        <taxon>Cottioidei</taxon>
        <taxon>Cottales</taxon>
        <taxon>Liparidae</taxon>
        <taxon>Liparis</taxon>
    </lineage>
</organism>
<feature type="compositionally biased region" description="Basic and acidic residues" evidence="1">
    <location>
        <begin position="678"/>
        <end position="689"/>
    </location>
</feature>
<dbReference type="EMBL" id="SRLO01001437">
    <property type="protein sequence ID" value="TNN37824.1"/>
    <property type="molecule type" value="Genomic_DNA"/>
</dbReference>
<protein>
    <submittedName>
        <fullName evidence="2">Zonadhesin</fullName>
    </submittedName>
</protein>
<accession>A0A4Z2FAJ2</accession>
<feature type="compositionally biased region" description="Low complexity" evidence="1">
    <location>
        <begin position="551"/>
        <end position="567"/>
    </location>
</feature>
<feature type="compositionally biased region" description="Basic and acidic residues" evidence="1">
    <location>
        <begin position="448"/>
        <end position="460"/>
    </location>
</feature>
<reference evidence="2 3" key="1">
    <citation type="submission" date="2019-03" db="EMBL/GenBank/DDBJ databases">
        <title>First draft genome of Liparis tanakae, snailfish: a comprehensive survey of snailfish specific genes.</title>
        <authorList>
            <person name="Kim W."/>
            <person name="Song I."/>
            <person name="Jeong J.-H."/>
            <person name="Kim D."/>
            <person name="Kim S."/>
            <person name="Ryu S."/>
            <person name="Song J.Y."/>
            <person name="Lee S.K."/>
        </authorList>
    </citation>
    <scope>NUCLEOTIDE SEQUENCE [LARGE SCALE GENOMIC DNA]</scope>
    <source>
        <tissue evidence="2">Muscle</tissue>
    </source>
</reference>
<evidence type="ECO:0000313" key="2">
    <source>
        <dbReference type="EMBL" id="TNN37824.1"/>
    </source>
</evidence>
<keyword evidence="3" id="KW-1185">Reference proteome</keyword>
<dbReference type="Proteomes" id="UP000314294">
    <property type="component" value="Unassembled WGS sequence"/>
</dbReference>
<sequence length="773" mass="83278">MMFHLDSTEEEDVVARSDTIPTNKDDLALAFEVTALAPTLFATAGTDQDPAPSRTKIQVDLTSESTVVAVPEDPNDIQGTGRGVASESRLLIIAGTLKSEEVVVENIAQETVEFAASVTHKPFEGIVEEDTAGTEEEVEVFPGDVDVPATTEEGEESPSEAVAEVVLTEATGVGFTEPTTAPAAEGATTEALGLEEPAEPSEVTEQTAETAFKVSEEIPDNSLHATADLSLKEDATDSPEPTDPIVPDTHEVAEVVILEEPEDDRSKPPVEHSLEDILDVDEIGPDETSTVFVFTDSEEIFINVTPVLEMEVPSQVSLLTTVEVIKEGGDTPTVMVEVTSEPAVVILQGNQDEDTSYVTEEVPPRTTVDKTDKGRMVEAAGTDKVQHEEDPVVLEDETTESTRVKTTETDIKELNIEELQAPTEEATDTKEEEVEAPVRVSEEPEEATVQREELTEETTKGAETPGDQEGTNLTETGQGPVLETEQMAEPIGNAETEAAPAEGTAEEAKPKGEPEQEVEHEEKEPEVVTDEDQTPETAGGEPLEDTEKATSEASVETSEEVGVAEAEIAGEVDPETFDETTPEFSEEITPVFVPEDTEHVSAVTEVEETPDPEVTVELLEDPEVEALPETTKKSTTQVVEPASEGPESELFQEAQNETSPEVVTYGHSRIITTGGGRTESEEGSHKVPDEPVLEDGVQVEEVEGISEPPVEVTSEAVAPEKPQDTLEMTTKYLLEYNNGNFPDPSETPRDVDEGRRDFESSVSKCRSVLLPAH</sequence>
<feature type="compositionally biased region" description="Low complexity" evidence="1">
    <location>
        <begin position="494"/>
        <end position="503"/>
    </location>
</feature>
<evidence type="ECO:0000256" key="1">
    <source>
        <dbReference type="SAM" id="MobiDB-lite"/>
    </source>
</evidence>
<evidence type="ECO:0000313" key="3">
    <source>
        <dbReference type="Proteomes" id="UP000314294"/>
    </source>
</evidence>
<proteinExistence type="predicted"/>
<feature type="region of interest" description="Disordered" evidence="1">
    <location>
        <begin position="736"/>
        <end position="763"/>
    </location>
</feature>
<gene>
    <name evidence="2" type="primary">Zan</name>
    <name evidence="2" type="ORF">EYF80_052016</name>
</gene>
<feature type="compositionally biased region" description="Basic and acidic residues" evidence="1">
    <location>
        <begin position="400"/>
        <end position="415"/>
    </location>
</feature>
<feature type="compositionally biased region" description="Basic and acidic residues" evidence="1">
    <location>
        <begin position="367"/>
        <end position="376"/>
    </location>
</feature>
<feature type="compositionally biased region" description="Acidic residues" evidence="1">
    <location>
        <begin position="568"/>
        <end position="586"/>
    </location>
</feature>
<dbReference type="AlphaFoldDB" id="A0A4Z2FAJ2"/>